<feature type="transmembrane region" description="Helical" evidence="6">
    <location>
        <begin position="141"/>
        <end position="161"/>
    </location>
</feature>
<feature type="transmembrane region" description="Helical" evidence="6">
    <location>
        <begin position="80"/>
        <end position="103"/>
    </location>
</feature>
<gene>
    <name evidence="7" type="ORF">ACFONP_05335</name>
</gene>
<sequence>MMGTHWPTLVCLLATSGLTVAEFAGARRAQSVLKPLAAGAFVTQALVAGALGSLYGGAILAALVLSALGDVLLLPRNRPFVFKMGMLAFGLAHGAFAIAFMLMDPTTGAGPVAPYAFAPAFALTVIAIVWLFPKVSKPDRFAIGLYSGVIAAMVWSALLLAGGALPWWVGLAALMFAVSDLFVARDRFVKESPWNSVAISPLYFGAQCLFALSI</sequence>
<dbReference type="Pfam" id="PF07947">
    <property type="entry name" value="YhhN"/>
    <property type="match status" value="1"/>
</dbReference>
<evidence type="ECO:0000313" key="8">
    <source>
        <dbReference type="Proteomes" id="UP001595607"/>
    </source>
</evidence>
<keyword evidence="8" id="KW-1185">Reference proteome</keyword>
<feature type="transmembrane region" description="Helical" evidence="6">
    <location>
        <begin position="45"/>
        <end position="68"/>
    </location>
</feature>
<protein>
    <submittedName>
        <fullName evidence="7">Lysoplasmalogenase family protein</fullName>
    </submittedName>
</protein>
<organism evidence="7 8">
    <name type="scientific">Parvularcula lutaonensis</name>
    <dbReference type="NCBI Taxonomy" id="491923"/>
    <lineage>
        <taxon>Bacteria</taxon>
        <taxon>Pseudomonadati</taxon>
        <taxon>Pseudomonadota</taxon>
        <taxon>Alphaproteobacteria</taxon>
        <taxon>Parvularculales</taxon>
        <taxon>Parvularculaceae</taxon>
        <taxon>Parvularcula</taxon>
    </lineage>
</organism>
<dbReference type="EMBL" id="JBHRVA010000002">
    <property type="protein sequence ID" value="MFC3302152.1"/>
    <property type="molecule type" value="Genomic_DNA"/>
</dbReference>
<reference evidence="8" key="1">
    <citation type="journal article" date="2019" name="Int. J. Syst. Evol. Microbiol.">
        <title>The Global Catalogue of Microorganisms (GCM) 10K type strain sequencing project: providing services to taxonomists for standard genome sequencing and annotation.</title>
        <authorList>
            <consortium name="The Broad Institute Genomics Platform"/>
            <consortium name="The Broad Institute Genome Sequencing Center for Infectious Disease"/>
            <person name="Wu L."/>
            <person name="Ma J."/>
        </authorList>
    </citation>
    <scope>NUCLEOTIDE SEQUENCE [LARGE SCALE GENOMIC DNA]</scope>
    <source>
        <strain evidence="8">KCTC 22245</strain>
    </source>
</reference>
<evidence type="ECO:0000256" key="5">
    <source>
        <dbReference type="ARBA" id="ARBA00023136"/>
    </source>
</evidence>
<dbReference type="PANTHER" id="PTHR31885">
    <property type="entry name" value="GH04784P"/>
    <property type="match status" value="1"/>
</dbReference>
<evidence type="ECO:0000256" key="1">
    <source>
        <dbReference type="ARBA" id="ARBA00004141"/>
    </source>
</evidence>
<evidence type="ECO:0000256" key="4">
    <source>
        <dbReference type="ARBA" id="ARBA00022989"/>
    </source>
</evidence>
<comment type="subcellular location">
    <subcellularLocation>
        <location evidence="1">Membrane</location>
        <topology evidence="1">Multi-pass membrane protein</topology>
    </subcellularLocation>
</comment>
<evidence type="ECO:0000313" key="7">
    <source>
        <dbReference type="EMBL" id="MFC3302152.1"/>
    </source>
</evidence>
<evidence type="ECO:0000256" key="2">
    <source>
        <dbReference type="ARBA" id="ARBA00007375"/>
    </source>
</evidence>
<accession>A0ABV7MB82</accession>
<feature type="transmembrane region" description="Helical" evidence="6">
    <location>
        <begin position="115"/>
        <end position="132"/>
    </location>
</feature>
<dbReference type="RefSeq" id="WP_189574502.1">
    <property type="nucleotide sequence ID" value="NZ_BMXU01000001.1"/>
</dbReference>
<dbReference type="PANTHER" id="PTHR31885:SF6">
    <property type="entry name" value="GH04784P"/>
    <property type="match status" value="1"/>
</dbReference>
<dbReference type="InterPro" id="IPR012506">
    <property type="entry name" value="TMEM86B-like"/>
</dbReference>
<proteinExistence type="inferred from homology"/>
<evidence type="ECO:0000256" key="3">
    <source>
        <dbReference type="ARBA" id="ARBA00022692"/>
    </source>
</evidence>
<evidence type="ECO:0000256" key="6">
    <source>
        <dbReference type="SAM" id="Phobius"/>
    </source>
</evidence>
<feature type="transmembrane region" description="Helical" evidence="6">
    <location>
        <begin position="167"/>
        <end position="184"/>
    </location>
</feature>
<keyword evidence="3 6" id="KW-0812">Transmembrane</keyword>
<dbReference type="Proteomes" id="UP001595607">
    <property type="component" value="Unassembled WGS sequence"/>
</dbReference>
<keyword evidence="5 6" id="KW-0472">Membrane</keyword>
<comment type="similarity">
    <text evidence="2">Belongs to the TMEM86 family.</text>
</comment>
<keyword evidence="4 6" id="KW-1133">Transmembrane helix</keyword>
<comment type="caution">
    <text evidence="7">The sequence shown here is derived from an EMBL/GenBank/DDBJ whole genome shotgun (WGS) entry which is preliminary data.</text>
</comment>
<name>A0ABV7MB82_9PROT</name>